<comment type="similarity">
    <text evidence="4">Belongs to the MsrA Met sulfoxide reductase family.</text>
</comment>
<feature type="signal peptide" evidence="5">
    <location>
        <begin position="1"/>
        <end position="17"/>
    </location>
</feature>
<feature type="domain" description="Peptide methionine sulphoxide reductase MsrA" evidence="6">
    <location>
        <begin position="45"/>
        <end position="195"/>
    </location>
</feature>
<evidence type="ECO:0000256" key="4">
    <source>
        <dbReference type="HAMAP-Rule" id="MF_01401"/>
    </source>
</evidence>
<dbReference type="PANTHER" id="PTHR43774:SF1">
    <property type="entry name" value="PEPTIDE METHIONINE SULFOXIDE REDUCTASE MSRA 2"/>
    <property type="match status" value="1"/>
</dbReference>
<sequence>MKRRRLLALLLFLPAIASCEPKEAMPAEAKQPAPAPKVPEGSEVITLGAGCFWCVEAVYKQIPGVQAVVSGYMGGTVANPTYEQVCTESTGHAEVVQVVYDPKKLSTEKLLEWFWNLHDPTTLNKQGADVGTQYRSAIYYHTDAQKAVAEKSKKEAQPEFKNPIVTEITKASVFYPAENYHQDYYFQNKNKNGYCRMVITPKLEKLKLDH</sequence>
<evidence type="ECO:0000313" key="8">
    <source>
        <dbReference type="Proteomes" id="UP001320876"/>
    </source>
</evidence>
<dbReference type="PROSITE" id="PS51257">
    <property type="entry name" value="PROKAR_LIPOPROTEIN"/>
    <property type="match status" value="1"/>
</dbReference>
<dbReference type="Gene3D" id="3.30.1060.10">
    <property type="entry name" value="Peptide methionine sulphoxide reductase MsrA"/>
    <property type="match status" value="1"/>
</dbReference>
<evidence type="ECO:0000256" key="2">
    <source>
        <dbReference type="ARBA" id="ARBA00047806"/>
    </source>
</evidence>
<dbReference type="InterPro" id="IPR002569">
    <property type="entry name" value="Met_Sox_Rdtase_MsrA_dom"/>
</dbReference>
<organism evidence="7 8">
    <name type="scientific">Luteolibacter arcticus</name>
    <dbReference type="NCBI Taxonomy" id="1581411"/>
    <lineage>
        <taxon>Bacteria</taxon>
        <taxon>Pseudomonadati</taxon>
        <taxon>Verrucomicrobiota</taxon>
        <taxon>Verrucomicrobiia</taxon>
        <taxon>Verrucomicrobiales</taxon>
        <taxon>Verrucomicrobiaceae</taxon>
        <taxon>Luteolibacter</taxon>
    </lineage>
</organism>
<comment type="caution">
    <text evidence="7">The sequence shown here is derived from an EMBL/GenBank/DDBJ whole genome shotgun (WGS) entry which is preliminary data.</text>
</comment>
<dbReference type="EMBL" id="JAPDDT010000001">
    <property type="protein sequence ID" value="MCW1920921.1"/>
    <property type="molecule type" value="Genomic_DNA"/>
</dbReference>
<dbReference type="InterPro" id="IPR036509">
    <property type="entry name" value="Met_Sox_Rdtase_MsrA_sf"/>
</dbReference>
<feature type="active site" evidence="4">
    <location>
        <position position="51"/>
    </location>
</feature>
<evidence type="ECO:0000313" key="7">
    <source>
        <dbReference type="EMBL" id="MCW1920921.1"/>
    </source>
</evidence>
<comment type="catalytic activity">
    <reaction evidence="2 4">
        <text>L-methionyl-[protein] + [thioredoxin]-disulfide + H2O = L-methionyl-(S)-S-oxide-[protein] + [thioredoxin]-dithiol</text>
        <dbReference type="Rhea" id="RHEA:14217"/>
        <dbReference type="Rhea" id="RHEA-COMP:10698"/>
        <dbReference type="Rhea" id="RHEA-COMP:10700"/>
        <dbReference type="Rhea" id="RHEA-COMP:12313"/>
        <dbReference type="Rhea" id="RHEA-COMP:12315"/>
        <dbReference type="ChEBI" id="CHEBI:15377"/>
        <dbReference type="ChEBI" id="CHEBI:16044"/>
        <dbReference type="ChEBI" id="CHEBI:29950"/>
        <dbReference type="ChEBI" id="CHEBI:44120"/>
        <dbReference type="ChEBI" id="CHEBI:50058"/>
        <dbReference type="EC" id="1.8.4.11"/>
    </reaction>
</comment>
<reference evidence="7 8" key="1">
    <citation type="submission" date="2022-10" db="EMBL/GenBank/DDBJ databases">
        <title>Luteolibacter arcticus strain CCTCC AB 2014275, whole genome shotgun sequencing project.</title>
        <authorList>
            <person name="Zhao G."/>
            <person name="Shen L."/>
        </authorList>
    </citation>
    <scope>NUCLEOTIDE SEQUENCE [LARGE SCALE GENOMIC DNA]</scope>
    <source>
        <strain evidence="7 8">CCTCC AB 2014275</strain>
    </source>
</reference>
<keyword evidence="8" id="KW-1185">Reference proteome</keyword>
<dbReference type="HAMAP" id="MF_01401">
    <property type="entry name" value="MsrA"/>
    <property type="match status" value="1"/>
</dbReference>
<accession>A0ABT3GBB3</accession>
<proteinExistence type="inferred from homology"/>
<dbReference type="SUPFAM" id="SSF55068">
    <property type="entry name" value="Peptide methionine sulfoxide reductase"/>
    <property type="match status" value="1"/>
</dbReference>
<evidence type="ECO:0000256" key="3">
    <source>
        <dbReference type="ARBA" id="ARBA00048782"/>
    </source>
</evidence>
<gene>
    <name evidence="4 7" type="primary">msrA</name>
    <name evidence="7" type="ORF">OKA05_00045</name>
</gene>
<dbReference type="EC" id="1.8.4.11" evidence="4"/>
<dbReference type="PANTHER" id="PTHR43774">
    <property type="entry name" value="PEPTIDE METHIONINE SULFOXIDE REDUCTASE"/>
    <property type="match status" value="1"/>
</dbReference>
<keyword evidence="1 4" id="KW-0560">Oxidoreductase</keyword>
<dbReference type="Proteomes" id="UP001320876">
    <property type="component" value="Unassembled WGS sequence"/>
</dbReference>
<dbReference type="GO" id="GO:0008113">
    <property type="term" value="F:peptide-methionine (S)-S-oxide reductase activity"/>
    <property type="evidence" value="ECO:0007669"/>
    <property type="project" value="UniProtKB-EC"/>
</dbReference>
<evidence type="ECO:0000256" key="5">
    <source>
        <dbReference type="SAM" id="SignalP"/>
    </source>
</evidence>
<dbReference type="NCBIfam" id="TIGR00401">
    <property type="entry name" value="msrA"/>
    <property type="match status" value="1"/>
</dbReference>
<comment type="catalytic activity">
    <reaction evidence="3 4">
        <text>[thioredoxin]-disulfide + L-methionine + H2O = L-methionine (S)-S-oxide + [thioredoxin]-dithiol</text>
        <dbReference type="Rhea" id="RHEA:19993"/>
        <dbReference type="Rhea" id="RHEA-COMP:10698"/>
        <dbReference type="Rhea" id="RHEA-COMP:10700"/>
        <dbReference type="ChEBI" id="CHEBI:15377"/>
        <dbReference type="ChEBI" id="CHEBI:29950"/>
        <dbReference type="ChEBI" id="CHEBI:50058"/>
        <dbReference type="ChEBI" id="CHEBI:57844"/>
        <dbReference type="ChEBI" id="CHEBI:58772"/>
        <dbReference type="EC" id="1.8.4.11"/>
    </reaction>
</comment>
<keyword evidence="5" id="KW-0732">Signal</keyword>
<comment type="function">
    <text evidence="4">Has an important function as a repair enzyme for proteins that have been inactivated by oxidation. Catalyzes the reversible oxidation-reduction of methionine sulfoxide in proteins to methionine.</text>
</comment>
<feature type="chain" id="PRO_5047490701" description="Peptide methionine sulfoxide reductase MsrA" evidence="5">
    <location>
        <begin position="18"/>
        <end position="210"/>
    </location>
</feature>
<evidence type="ECO:0000256" key="1">
    <source>
        <dbReference type="ARBA" id="ARBA00023002"/>
    </source>
</evidence>
<protein>
    <recommendedName>
        <fullName evidence="4">Peptide methionine sulfoxide reductase MsrA</fullName>
        <shortName evidence="4">Protein-methionine-S-oxide reductase</shortName>
        <ecNumber evidence="4">1.8.4.11</ecNumber>
    </recommendedName>
    <alternativeName>
        <fullName evidence="4">Peptide-methionine (S)-S-oxide reductase</fullName>
        <shortName evidence="4">Peptide Met(O) reductase</shortName>
    </alternativeName>
</protein>
<evidence type="ECO:0000259" key="6">
    <source>
        <dbReference type="Pfam" id="PF01625"/>
    </source>
</evidence>
<name>A0ABT3GBB3_9BACT</name>
<dbReference type="Pfam" id="PF01625">
    <property type="entry name" value="PMSR"/>
    <property type="match status" value="1"/>
</dbReference>